<reference evidence="5" key="1">
    <citation type="submission" date="2019-09" db="EMBL/GenBank/DDBJ databases">
        <authorList>
            <person name="Teo W.F.A."/>
            <person name="Duangmal K."/>
        </authorList>
    </citation>
    <scope>NUCLEOTIDE SEQUENCE [LARGE SCALE GENOMIC DNA]</scope>
    <source>
        <strain evidence="5">K81G1</strain>
    </source>
</reference>
<dbReference type="Proteomes" id="UP000319769">
    <property type="component" value="Unassembled WGS sequence"/>
</dbReference>
<dbReference type="OrthoDB" id="9804774at2"/>
<name>A0A5N0VE85_9PSEU</name>
<dbReference type="InterPro" id="IPR020904">
    <property type="entry name" value="Sc_DH/Rdtase_CS"/>
</dbReference>
<dbReference type="NCBIfam" id="NF009466">
    <property type="entry name" value="PRK12826.1-2"/>
    <property type="match status" value="1"/>
</dbReference>
<evidence type="ECO:0000256" key="2">
    <source>
        <dbReference type="ARBA" id="ARBA00022857"/>
    </source>
</evidence>
<evidence type="ECO:0000313" key="5">
    <source>
        <dbReference type="EMBL" id="KAA9164375.1"/>
    </source>
</evidence>
<dbReference type="InterPro" id="IPR002347">
    <property type="entry name" value="SDR_fam"/>
</dbReference>
<accession>A0A5N0VE85</accession>
<gene>
    <name evidence="5" type="ORF">FPZ12_007205</name>
</gene>
<comment type="similarity">
    <text evidence="1">Belongs to the short-chain dehydrogenases/reductases (SDR) family.</text>
</comment>
<dbReference type="AlphaFoldDB" id="A0A5N0VE85"/>
<dbReference type="PROSITE" id="PS00061">
    <property type="entry name" value="ADH_SHORT"/>
    <property type="match status" value="1"/>
</dbReference>
<dbReference type="RefSeq" id="WP_144747025.1">
    <property type="nucleotide sequence ID" value="NZ_VMNW02000007.1"/>
</dbReference>
<dbReference type="SUPFAM" id="SSF51735">
    <property type="entry name" value="NAD(P)-binding Rossmann-fold domains"/>
    <property type="match status" value="1"/>
</dbReference>
<evidence type="ECO:0000259" key="4">
    <source>
        <dbReference type="SMART" id="SM00822"/>
    </source>
</evidence>
<sequence length="253" mass="26416">MTDLTGRVAFVTGAAQGIGRATAERLAADGASVIVADLNADGARDVARAIEKDGGRALGVGCDVSDKDSVESAVANGAEELGPVGILVNNAGVIRDNLLFRTSDEDWTTVIGTHLNGAFFCARAAQKYMVEQRWGRIVSISSVAALGHRGQVNYSAAKAGIQGFTKTLALELGQFGITANSLAPGFVETDMVRQTAERRGVDFDAFKADVAKRNPMRRTAVPGDIAGVISLLCSEDASFVNGQIIYVAGGPRN</sequence>
<organism evidence="5 6">
    <name type="scientific">Amycolatopsis acidicola</name>
    <dbReference type="NCBI Taxonomy" id="2596893"/>
    <lineage>
        <taxon>Bacteria</taxon>
        <taxon>Bacillati</taxon>
        <taxon>Actinomycetota</taxon>
        <taxon>Actinomycetes</taxon>
        <taxon>Pseudonocardiales</taxon>
        <taxon>Pseudonocardiaceae</taxon>
        <taxon>Amycolatopsis</taxon>
    </lineage>
</organism>
<dbReference type="FunFam" id="3.40.50.720:FF:000115">
    <property type="entry name" value="3-oxoacyl-[acyl-carrier-protein] reductase FabG"/>
    <property type="match status" value="1"/>
</dbReference>
<dbReference type="PRINTS" id="PR00080">
    <property type="entry name" value="SDRFAMILY"/>
</dbReference>
<dbReference type="PANTHER" id="PTHR42879">
    <property type="entry name" value="3-OXOACYL-(ACYL-CARRIER-PROTEIN) REDUCTASE"/>
    <property type="match status" value="1"/>
</dbReference>
<dbReference type="EMBL" id="VMNW02000007">
    <property type="protein sequence ID" value="KAA9164375.1"/>
    <property type="molecule type" value="Genomic_DNA"/>
</dbReference>
<keyword evidence="6" id="KW-1185">Reference proteome</keyword>
<comment type="caution">
    <text evidence="5">The sequence shown here is derived from an EMBL/GenBank/DDBJ whole genome shotgun (WGS) entry which is preliminary data.</text>
</comment>
<dbReference type="Pfam" id="PF13561">
    <property type="entry name" value="adh_short_C2"/>
    <property type="match status" value="1"/>
</dbReference>
<dbReference type="Gene3D" id="3.40.50.720">
    <property type="entry name" value="NAD(P)-binding Rossmann-like Domain"/>
    <property type="match status" value="1"/>
</dbReference>
<dbReference type="InterPro" id="IPR057326">
    <property type="entry name" value="KR_dom"/>
</dbReference>
<proteinExistence type="inferred from homology"/>
<dbReference type="PRINTS" id="PR00081">
    <property type="entry name" value="GDHRDH"/>
</dbReference>
<evidence type="ECO:0000256" key="3">
    <source>
        <dbReference type="ARBA" id="ARBA00023002"/>
    </source>
</evidence>
<dbReference type="SMART" id="SM00822">
    <property type="entry name" value="PKS_KR"/>
    <property type="match status" value="1"/>
</dbReference>
<dbReference type="PANTHER" id="PTHR42879:SF2">
    <property type="entry name" value="3-OXOACYL-[ACYL-CARRIER-PROTEIN] REDUCTASE FABG"/>
    <property type="match status" value="1"/>
</dbReference>
<evidence type="ECO:0000313" key="6">
    <source>
        <dbReference type="Proteomes" id="UP000319769"/>
    </source>
</evidence>
<feature type="domain" description="Ketoreductase" evidence="4">
    <location>
        <begin position="7"/>
        <end position="185"/>
    </location>
</feature>
<dbReference type="InterPro" id="IPR036291">
    <property type="entry name" value="NAD(P)-bd_dom_sf"/>
</dbReference>
<dbReference type="GO" id="GO:0016491">
    <property type="term" value="F:oxidoreductase activity"/>
    <property type="evidence" value="ECO:0007669"/>
    <property type="project" value="UniProtKB-KW"/>
</dbReference>
<protein>
    <submittedName>
        <fullName evidence="5">SDR family oxidoreductase</fullName>
    </submittedName>
</protein>
<dbReference type="GO" id="GO:0032787">
    <property type="term" value="P:monocarboxylic acid metabolic process"/>
    <property type="evidence" value="ECO:0007669"/>
    <property type="project" value="UniProtKB-ARBA"/>
</dbReference>
<keyword evidence="3" id="KW-0560">Oxidoreductase</keyword>
<evidence type="ECO:0000256" key="1">
    <source>
        <dbReference type="ARBA" id="ARBA00006484"/>
    </source>
</evidence>
<keyword evidence="2" id="KW-0521">NADP</keyword>
<dbReference type="InterPro" id="IPR050259">
    <property type="entry name" value="SDR"/>
</dbReference>